<evidence type="ECO:0000313" key="3">
    <source>
        <dbReference type="Proteomes" id="UP000003947"/>
    </source>
</evidence>
<protein>
    <submittedName>
        <fullName evidence="2">Replication protein C N-terminal domain</fullName>
    </submittedName>
</protein>
<dbReference type="InterPro" id="IPR036388">
    <property type="entry name" value="WH-like_DNA-bd_sf"/>
</dbReference>
<dbReference type="HOGENOM" id="CLU_681167_0_0_5"/>
<sequence>MLETVQIGPAFSPISPPFPAVVPAIRMDQTHDTGSDTCSPDQQIDVKSLRGTLFKAAADAGKSLRLSPVEQAALSALIVCVNVRSVRNNHTISVPASSQQLEDLTGFSPSSLDAALRSLAERGLIRRVASRSHRRFEVDCAEIGYGAVYGFDLAPLQSKADELRAGARQVDAERRWLRELRHQINCLSAKVRKELDILQGHSGREKESAAAPLINEHDALLKHGASRSLSLNQAKALVDAWTGLAARVDGHNSTMAATIEGISAEPLPSSALGGEEAVSTSHAREATALDDGRIFALVNGNLPIVAETVGQPIADLTDLTASAAMLALMTGVGLETWVKVQQDHGPLKGALVLSYFAQIREEDVTSGRWKIKSPRAYLLSLSERVRERDDIIGWIEGLRRRTTH</sequence>
<evidence type="ECO:0000313" key="2">
    <source>
        <dbReference type="EMBL" id="EIM24324.1"/>
    </source>
</evidence>
<dbReference type="Pfam" id="PF03428">
    <property type="entry name" value="RP-C"/>
    <property type="match status" value="1"/>
</dbReference>
<dbReference type="Proteomes" id="UP000003947">
    <property type="component" value="Unassembled WGS sequence"/>
</dbReference>
<dbReference type="InterPro" id="IPR005090">
    <property type="entry name" value="RepC_N"/>
</dbReference>
<evidence type="ECO:0000259" key="1">
    <source>
        <dbReference type="Pfam" id="PF03428"/>
    </source>
</evidence>
<dbReference type="Gene3D" id="1.10.10.10">
    <property type="entry name" value="Winged helix-like DNA-binding domain superfamily/Winged helix DNA-binding domain"/>
    <property type="match status" value="1"/>
</dbReference>
<dbReference type="AlphaFoldDB" id="I4YK32"/>
<dbReference type="EMBL" id="JH660650">
    <property type="protein sequence ID" value="EIM24324.1"/>
    <property type="molecule type" value="Genomic_DNA"/>
</dbReference>
<dbReference type="PATRIC" id="fig|864069.3.peg.7551"/>
<name>I4YK32_9HYPH</name>
<feature type="domain" description="Plasmid replication protein C N-terminal" evidence="1">
    <location>
        <begin position="48"/>
        <end position="196"/>
    </location>
</feature>
<dbReference type="OrthoDB" id="7488837at2"/>
<proteinExistence type="predicted"/>
<organism evidence="2 3">
    <name type="scientific">Microvirga lotononidis</name>
    <dbReference type="NCBI Taxonomy" id="864069"/>
    <lineage>
        <taxon>Bacteria</taxon>
        <taxon>Pseudomonadati</taxon>
        <taxon>Pseudomonadota</taxon>
        <taxon>Alphaproteobacteria</taxon>
        <taxon>Hyphomicrobiales</taxon>
        <taxon>Methylobacteriaceae</taxon>
        <taxon>Microvirga</taxon>
    </lineage>
</organism>
<gene>
    <name evidence="2" type="ORF">MicloDRAFT_00070480</name>
</gene>
<reference evidence="2 3" key="1">
    <citation type="submission" date="2012-02" db="EMBL/GenBank/DDBJ databases">
        <title>Improved High-Quality Draft sequence of Microvirga sp. WSM3557.</title>
        <authorList>
            <consortium name="US DOE Joint Genome Institute"/>
            <person name="Lucas S."/>
            <person name="Han J."/>
            <person name="Lapidus A."/>
            <person name="Cheng J.-F."/>
            <person name="Goodwin L."/>
            <person name="Pitluck S."/>
            <person name="Peters L."/>
            <person name="Zhang X."/>
            <person name="Detter J.C."/>
            <person name="Han C."/>
            <person name="Tapia R."/>
            <person name="Land M."/>
            <person name="Hauser L."/>
            <person name="Kyrpides N."/>
            <person name="Ivanova N."/>
            <person name="Pagani I."/>
            <person name="Brau L."/>
            <person name="Yates R."/>
            <person name="O'Hara G."/>
            <person name="Rui T."/>
            <person name="Howieson J."/>
            <person name="Reeve W."/>
            <person name="Woyke T."/>
        </authorList>
    </citation>
    <scope>NUCLEOTIDE SEQUENCE [LARGE SCALE GENOMIC DNA]</scope>
    <source>
        <strain evidence="2 3">WSM3557</strain>
    </source>
</reference>
<dbReference type="STRING" id="864069.MicloDRAFT_00070480"/>
<keyword evidence="3" id="KW-1185">Reference proteome</keyword>
<accession>I4YK32</accession>